<dbReference type="Pfam" id="PF06993">
    <property type="entry name" value="DUF1304"/>
    <property type="match status" value="1"/>
</dbReference>
<dbReference type="Proteomes" id="UP000249016">
    <property type="component" value="Unassembled WGS sequence"/>
</dbReference>
<dbReference type="PANTHER" id="PTHR38446">
    <property type="entry name" value="BLL0914 PROTEIN"/>
    <property type="match status" value="1"/>
</dbReference>
<keyword evidence="1" id="KW-1133">Transmembrane helix</keyword>
<reference evidence="2 3" key="1">
    <citation type="submission" date="2018-06" db="EMBL/GenBank/DDBJ databases">
        <title>Spirosoma sp. HMF3257 Genome sequencing and assembly.</title>
        <authorList>
            <person name="Kang H."/>
            <person name="Cha I."/>
            <person name="Kim H."/>
            <person name="Kang J."/>
            <person name="Joh K."/>
        </authorList>
    </citation>
    <scope>NUCLEOTIDE SEQUENCE [LARGE SCALE GENOMIC DNA]</scope>
    <source>
        <strain evidence="2 3">HMF3257</strain>
    </source>
</reference>
<feature type="transmembrane region" description="Helical" evidence="1">
    <location>
        <begin position="77"/>
        <end position="96"/>
    </location>
</feature>
<feature type="transmembrane region" description="Helical" evidence="1">
    <location>
        <begin position="49"/>
        <end position="70"/>
    </location>
</feature>
<sequence length="120" mass="13372">MKLLAEILIGVVAIEHIYILWLEMFAWTTRGRKTFRSFPPDLFEPTKSLAANQGLYNGFLAAGLIWSLLIEDSAWRINVAYFFLGCVIVAGIFGALTAQRSIFFVQALPAILALLAVFFA</sequence>
<evidence type="ECO:0000256" key="1">
    <source>
        <dbReference type="SAM" id="Phobius"/>
    </source>
</evidence>
<dbReference type="EMBL" id="QLII01000001">
    <property type="protein sequence ID" value="RAI73334.1"/>
    <property type="molecule type" value="Genomic_DNA"/>
</dbReference>
<feature type="transmembrane region" description="Helical" evidence="1">
    <location>
        <begin position="102"/>
        <end position="119"/>
    </location>
</feature>
<keyword evidence="1" id="KW-0812">Transmembrane</keyword>
<dbReference type="AlphaFoldDB" id="A0A327NHC4"/>
<proteinExistence type="predicted"/>
<dbReference type="InterPro" id="IPR009732">
    <property type="entry name" value="DUF1304"/>
</dbReference>
<dbReference type="RefSeq" id="WP_111340216.1">
    <property type="nucleotide sequence ID" value="NZ_QLII01000001.1"/>
</dbReference>
<keyword evidence="3" id="KW-1185">Reference proteome</keyword>
<organism evidence="2 3">
    <name type="scientific">Spirosoma telluris</name>
    <dbReference type="NCBI Taxonomy" id="2183553"/>
    <lineage>
        <taxon>Bacteria</taxon>
        <taxon>Pseudomonadati</taxon>
        <taxon>Bacteroidota</taxon>
        <taxon>Cytophagia</taxon>
        <taxon>Cytophagales</taxon>
        <taxon>Cytophagaceae</taxon>
        <taxon>Spirosoma</taxon>
    </lineage>
</organism>
<dbReference type="PANTHER" id="PTHR38446:SF1">
    <property type="entry name" value="BLL0914 PROTEIN"/>
    <property type="match status" value="1"/>
</dbReference>
<protein>
    <submittedName>
        <fullName evidence="2">DUF1304 domain-containing protein</fullName>
    </submittedName>
</protein>
<accession>A0A327NHC4</accession>
<gene>
    <name evidence="2" type="ORF">HMF3257_00765</name>
</gene>
<comment type="caution">
    <text evidence="2">The sequence shown here is derived from an EMBL/GenBank/DDBJ whole genome shotgun (WGS) entry which is preliminary data.</text>
</comment>
<evidence type="ECO:0000313" key="3">
    <source>
        <dbReference type="Proteomes" id="UP000249016"/>
    </source>
</evidence>
<dbReference type="OrthoDB" id="9803832at2"/>
<feature type="transmembrane region" description="Helical" evidence="1">
    <location>
        <begin position="7"/>
        <end position="29"/>
    </location>
</feature>
<name>A0A327NHC4_9BACT</name>
<evidence type="ECO:0000313" key="2">
    <source>
        <dbReference type="EMBL" id="RAI73334.1"/>
    </source>
</evidence>
<keyword evidence="1" id="KW-0472">Membrane</keyword>